<reference evidence="1 2" key="1">
    <citation type="submission" date="2013-12" db="EMBL/GenBank/DDBJ databases">
        <title>Draft genome of the parsitic nematode Ancylostoma duodenale.</title>
        <authorList>
            <person name="Mitreva M."/>
        </authorList>
    </citation>
    <scope>NUCLEOTIDE SEQUENCE [LARGE SCALE GENOMIC DNA]</scope>
    <source>
        <strain evidence="1 2">Zhejiang</strain>
    </source>
</reference>
<dbReference type="GO" id="GO:0003676">
    <property type="term" value="F:nucleic acid binding"/>
    <property type="evidence" value="ECO:0007669"/>
    <property type="project" value="InterPro"/>
</dbReference>
<accession>A0A0C2G9I2</accession>
<dbReference type="OrthoDB" id="9981685at2759"/>
<evidence type="ECO:0008006" key="3">
    <source>
        <dbReference type="Google" id="ProtNLM"/>
    </source>
</evidence>
<feature type="non-terminal residue" evidence="1">
    <location>
        <position position="1"/>
    </location>
</feature>
<keyword evidence="2" id="KW-1185">Reference proteome</keyword>
<dbReference type="Proteomes" id="UP000054047">
    <property type="component" value="Unassembled WGS sequence"/>
</dbReference>
<dbReference type="EMBL" id="KN737184">
    <property type="protein sequence ID" value="KIH55529.1"/>
    <property type="molecule type" value="Genomic_DNA"/>
</dbReference>
<dbReference type="PANTHER" id="PTHR46068:SF1">
    <property type="entry name" value="TRANSPOSASE IS30-LIKE HTH DOMAIN-CONTAINING PROTEIN"/>
    <property type="match status" value="1"/>
</dbReference>
<organism evidence="1 2">
    <name type="scientific">Ancylostoma duodenale</name>
    <dbReference type="NCBI Taxonomy" id="51022"/>
    <lineage>
        <taxon>Eukaryota</taxon>
        <taxon>Metazoa</taxon>
        <taxon>Ecdysozoa</taxon>
        <taxon>Nematoda</taxon>
        <taxon>Chromadorea</taxon>
        <taxon>Rhabditida</taxon>
        <taxon>Rhabditina</taxon>
        <taxon>Rhabditomorpha</taxon>
        <taxon>Strongyloidea</taxon>
        <taxon>Ancylostomatidae</taxon>
        <taxon>Ancylostomatinae</taxon>
        <taxon>Ancylostoma</taxon>
    </lineage>
</organism>
<dbReference type="AlphaFoldDB" id="A0A0C2G9I2"/>
<gene>
    <name evidence="1" type="ORF">ANCDUO_14312</name>
</gene>
<name>A0A0C2G9I2_9BILA</name>
<proteinExistence type="predicted"/>
<dbReference type="InterPro" id="IPR036397">
    <property type="entry name" value="RNaseH_sf"/>
</dbReference>
<evidence type="ECO:0000313" key="2">
    <source>
        <dbReference type="Proteomes" id="UP000054047"/>
    </source>
</evidence>
<dbReference type="PANTHER" id="PTHR46068">
    <property type="entry name" value="PROTEIN CBG27172"/>
    <property type="match status" value="1"/>
</dbReference>
<protein>
    <recommendedName>
        <fullName evidence="3">Tc1-like transposase DDE domain-containing protein</fullName>
    </recommendedName>
</protein>
<dbReference type="Gene3D" id="3.30.420.10">
    <property type="entry name" value="Ribonuclease H-like superfamily/Ribonuclease H"/>
    <property type="match status" value="1"/>
</dbReference>
<sequence>LRRRFADGRHRKILFSEKWFGGERAHNHQNDRVWLKEKTPLEERTITRRRKPEQVMVWAGITYIGKAPLIFVHEGVKIQGPQYFAILESKFLPWALQCFGEEMWTYQQDGAPSHKPEETHEWAVRNFLDFTSVDLCPQRPGHWPANSSDLDQLDYSI</sequence>
<evidence type="ECO:0000313" key="1">
    <source>
        <dbReference type="EMBL" id="KIH55529.1"/>
    </source>
</evidence>